<evidence type="ECO:0000313" key="2">
    <source>
        <dbReference type="Proteomes" id="UP000276061"/>
    </source>
</evidence>
<accession>A0A3N0FJB5</accession>
<evidence type="ECO:0000313" key="1">
    <source>
        <dbReference type="EMBL" id="RNM00242.1"/>
    </source>
</evidence>
<proteinExistence type="predicted"/>
<dbReference type="Proteomes" id="UP000276061">
    <property type="component" value="Unassembled WGS sequence"/>
</dbReference>
<dbReference type="Pfam" id="PF09956">
    <property type="entry name" value="Phage_cement_2"/>
    <property type="match status" value="1"/>
</dbReference>
<dbReference type="EMBL" id="RJLR01000093">
    <property type="protein sequence ID" value="RNM00242.1"/>
    <property type="molecule type" value="Genomic_DNA"/>
</dbReference>
<dbReference type="RefSeq" id="WP_123253464.1">
    <property type="nucleotide sequence ID" value="NZ_RJLR01000093.1"/>
</dbReference>
<name>A0A3N0FJB5_9GAMM</name>
<protein>
    <submittedName>
        <fullName evidence="1">DUF2190 family protein</fullName>
    </submittedName>
</protein>
<reference evidence="1 2" key="1">
    <citation type="submission" date="2018-11" db="EMBL/GenBank/DDBJ databases">
        <title>Characterization of surface water Dickeya isolates.</title>
        <authorList>
            <person name="Van Gijsegem F."/>
            <person name="Pedron J."/>
        </authorList>
    </citation>
    <scope>NUCLEOTIDE SEQUENCE [LARGE SCALE GENOMIC DNA]</scope>
    <source>
        <strain evidence="1 2">FVG1-MFV-O17</strain>
    </source>
</reference>
<dbReference type="OrthoDB" id="6556330at2"/>
<dbReference type="InterPro" id="IPR011231">
    <property type="entry name" value="Phage_VT1-Sakai_H0018"/>
</dbReference>
<comment type="caution">
    <text evidence="1">The sequence shown here is derived from an EMBL/GenBank/DDBJ whole genome shotgun (WGS) entry which is preliminary data.</text>
</comment>
<organism evidence="1 2">
    <name type="scientific">Dickeya undicola</name>
    <dbReference type="NCBI Taxonomy" id="1577887"/>
    <lineage>
        <taxon>Bacteria</taxon>
        <taxon>Pseudomonadati</taxon>
        <taxon>Pseudomonadota</taxon>
        <taxon>Gammaproteobacteria</taxon>
        <taxon>Enterobacterales</taxon>
        <taxon>Pectobacteriaceae</taxon>
        <taxon>Dickeya</taxon>
    </lineage>
</organism>
<dbReference type="AlphaFoldDB" id="A0A3N0FJB5"/>
<sequence>MSATQQPVLTTTIVASAALTAQRFVGADNAPCAAGAIALGVAEVDGDADTAIPVNVLGIIAVEAGAAIARCQAVQSDASARAIPQVAAAGETPAGVSNGIALDAATAEGDIIRILRGV</sequence>
<gene>
    <name evidence="1" type="ORF">EF878_21070</name>
</gene>